<evidence type="ECO:0000256" key="2">
    <source>
        <dbReference type="ARBA" id="ARBA00022478"/>
    </source>
</evidence>
<dbReference type="PANTHER" id="PTHR13946">
    <property type="entry name" value="DNA-DIRECTED RNA POLYMERASE I,II,III"/>
    <property type="match status" value="1"/>
</dbReference>
<keyword evidence="3" id="KW-0804">Transcription</keyword>
<evidence type="ECO:0000256" key="1">
    <source>
        <dbReference type="ARBA" id="ARBA00004123"/>
    </source>
</evidence>
<evidence type="ECO:0000313" key="8">
    <source>
        <dbReference type="Proteomes" id="UP000187209"/>
    </source>
</evidence>
<dbReference type="PANTHER" id="PTHR13946:SF16">
    <property type="entry name" value="DNA-DIRECTED RNA POLYMERASE II SUBUNIT RPB11"/>
    <property type="match status" value="1"/>
</dbReference>
<accession>A0A1R2CX99</accession>
<organism evidence="7 8">
    <name type="scientific">Stentor coeruleus</name>
    <dbReference type="NCBI Taxonomy" id="5963"/>
    <lineage>
        <taxon>Eukaryota</taxon>
        <taxon>Sar</taxon>
        <taxon>Alveolata</taxon>
        <taxon>Ciliophora</taxon>
        <taxon>Postciliodesmatophora</taxon>
        <taxon>Heterotrichea</taxon>
        <taxon>Heterotrichida</taxon>
        <taxon>Stentoridae</taxon>
        <taxon>Stentor</taxon>
    </lineage>
</organism>
<dbReference type="OrthoDB" id="10248581at2759"/>
<evidence type="ECO:0000256" key="4">
    <source>
        <dbReference type="ARBA" id="ARBA00023242"/>
    </source>
</evidence>
<dbReference type="AlphaFoldDB" id="A0A1R2CX99"/>
<proteinExistence type="inferred from homology"/>
<dbReference type="GO" id="GO:0003899">
    <property type="term" value="F:DNA-directed RNA polymerase activity"/>
    <property type="evidence" value="ECO:0007669"/>
    <property type="project" value="InterPro"/>
</dbReference>
<evidence type="ECO:0000313" key="7">
    <source>
        <dbReference type="EMBL" id="OMJ93637.1"/>
    </source>
</evidence>
<feature type="domain" description="DNA-directed RNA polymerase RBP11-like dimerisation" evidence="6">
    <location>
        <begin position="32"/>
        <end position="102"/>
    </location>
</feature>
<dbReference type="InterPro" id="IPR036603">
    <property type="entry name" value="RBP11-like"/>
</dbReference>
<dbReference type="InterPro" id="IPR009025">
    <property type="entry name" value="RBP11-like_dimer"/>
</dbReference>
<evidence type="ECO:0000256" key="3">
    <source>
        <dbReference type="ARBA" id="ARBA00023163"/>
    </source>
</evidence>
<dbReference type="HAMAP" id="MF_00261">
    <property type="entry name" value="RNApol_arch_Rpo11"/>
    <property type="match status" value="1"/>
</dbReference>
<keyword evidence="4" id="KW-0539">Nucleus</keyword>
<dbReference type="Pfam" id="PF13656">
    <property type="entry name" value="RNA_pol_L_2"/>
    <property type="match status" value="1"/>
</dbReference>
<gene>
    <name evidence="7" type="ORF">SteCoe_3333</name>
</gene>
<name>A0A1R2CX99_9CILI</name>
<dbReference type="Proteomes" id="UP000187209">
    <property type="component" value="Unassembled WGS sequence"/>
</dbReference>
<comment type="caution">
    <text evidence="7">The sequence shown here is derived from an EMBL/GenBank/DDBJ whole genome shotgun (WGS) entry which is preliminary data.</text>
</comment>
<keyword evidence="8" id="KW-1185">Reference proteome</keyword>
<dbReference type="SUPFAM" id="SSF55257">
    <property type="entry name" value="RBP11-like subunits of RNA polymerase"/>
    <property type="match status" value="1"/>
</dbReference>
<keyword evidence="2" id="KW-0240">DNA-directed RNA polymerase</keyword>
<dbReference type="CDD" id="cd06926">
    <property type="entry name" value="RNAP_II_RPB11"/>
    <property type="match status" value="1"/>
</dbReference>
<evidence type="ECO:0000256" key="5">
    <source>
        <dbReference type="ARBA" id="ARBA00025751"/>
    </source>
</evidence>
<dbReference type="GO" id="GO:0046983">
    <property type="term" value="F:protein dimerization activity"/>
    <property type="evidence" value="ECO:0007669"/>
    <property type="project" value="InterPro"/>
</dbReference>
<dbReference type="EMBL" id="MPUH01000039">
    <property type="protein sequence ID" value="OMJ93637.1"/>
    <property type="molecule type" value="Genomic_DNA"/>
</dbReference>
<evidence type="ECO:0000259" key="6">
    <source>
        <dbReference type="Pfam" id="PF13656"/>
    </source>
</evidence>
<protein>
    <recommendedName>
        <fullName evidence="6">DNA-directed RNA polymerase RBP11-like dimerisation domain-containing protein</fullName>
    </recommendedName>
</protein>
<sequence>MNAPETHELFTLPQGKNKVEYEVDSRIENAGTFTIYLEDHTIGNIARMQLLQDDKVRFAGYKAPHPLEHRIQIRIQTNGQITPHQALMDSLSSLTMTFKGLQTQFEKQTKTMSTN</sequence>
<dbReference type="InterPro" id="IPR037685">
    <property type="entry name" value="RBP11"/>
</dbReference>
<comment type="subcellular location">
    <subcellularLocation>
        <location evidence="1">Nucleus</location>
    </subcellularLocation>
</comment>
<reference evidence="7 8" key="1">
    <citation type="submission" date="2016-11" db="EMBL/GenBank/DDBJ databases">
        <title>The macronuclear genome of Stentor coeruleus: a giant cell with tiny introns.</title>
        <authorList>
            <person name="Slabodnick M."/>
            <person name="Ruby J.G."/>
            <person name="Reiff S.B."/>
            <person name="Swart E.C."/>
            <person name="Gosai S."/>
            <person name="Prabakaran S."/>
            <person name="Witkowska E."/>
            <person name="Larue G.E."/>
            <person name="Fisher S."/>
            <person name="Freeman R.M."/>
            <person name="Gunawardena J."/>
            <person name="Chu W."/>
            <person name="Stover N.A."/>
            <person name="Gregory B.D."/>
            <person name="Nowacki M."/>
            <person name="Derisi J."/>
            <person name="Roy S.W."/>
            <person name="Marshall W.F."/>
            <person name="Sood P."/>
        </authorList>
    </citation>
    <scope>NUCLEOTIDE SEQUENCE [LARGE SCALE GENOMIC DNA]</scope>
    <source>
        <strain evidence="7">WM001</strain>
    </source>
</reference>
<dbReference type="Gene3D" id="3.30.1360.10">
    <property type="entry name" value="RNA polymerase, RBP11-like subunit"/>
    <property type="match status" value="1"/>
</dbReference>
<dbReference type="GO" id="GO:0006366">
    <property type="term" value="P:transcription by RNA polymerase II"/>
    <property type="evidence" value="ECO:0007669"/>
    <property type="project" value="InterPro"/>
</dbReference>
<dbReference type="GO" id="GO:0005665">
    <property type="term" value="C:RNA polymerase II, core complex"/>
    <property type="evidence" value="ECO:0007669"/>
    <property type="project" value="InterPro"/>
</dbReference>
<dbReference type="InterPro" id="IPR022905">
    <property type="entry name" value="Rpo11-like"/>
</dbReference>
<comment type="similarity">
    <text evidence="5">Belongs to the archaeal Rpo11/eukaryotic RPB11/RPC19 RNA polymerase subunit family.</text>
</comment>